<dbReference type="EMBL" id="LO017727">
    <property type="protein sequence ID" value="CRH05946.1"/>
    <property type="molecule type" value="Genomic_DNA"/>
</dbReference>
<dbReference type="GO" id="GO:0003677">
    <property type="term" value="F:DNA binding"/>
    <property type="evidence" value="ECO:0007669"/>
    <property type="project" value="InterPro"/>
</dbReference>
<proteinExistence type="predicted"/>
<reference evidence="2" key="1">
    <citation type="submission" date="2015-04" db="EMBL/GenBank/DDBJ databases">
        <authorList>
            <person name="Syromyatnikov M.Y."/>
            <person name="Popov V.N."/>
        </authorList>
    </citation>
    <scope>NUCLEOTIDE SEQUENCE</scope>
    <source>
        <strain evidence="2">MO-1</strain>
    </source>
</reference>
<dbReference type="InterPro" id="IPR010982">
    <property type="entry name" value="Lambda_DNA-bd_dom_sf"/>
</dbReference>
<protein>
    <recommendedName>
        <fullName evidence="1">HTH cro/C1-type domain-containing protein</fullName>
    </recommendedName>
</protein>
<gene>
    <name evidence="2" type="ORF">MAGMO_1768</name>
</gene>
<dbReference type="AlphaFoldDB" id="A0A1S7LJH1"/>
<dbReference type="InterPro" id="IPR001387">
    <property type="entry name" value="Cro/C1-type_HTH"/>
</dbReference>
<dbReference type="PROSITE" id="PS50943">
    <property type="entry name" value="HTH_CROC1"/>
    <property type="match status" value="1"/>
</dbReference>
<dbReference type="SMART" id="SM00530">
    <property type="entry name" value="HTH_XRE"/>
    <property type="match status" value="1"/>
</dbReference>
<evidence type="ECO:0000259" key="1">
    <source>
        <dbReference type="PROSITE" id="PS50943"/>
    </source>
</evidence>
<dbReference type="Pfam" id="PF01381">
    <property type="entry name" value="HTH_3"/>
    <property type="match status" value="1"/>
</dbReference>
<evidence type="ECO:0000313" key="2">
    <source>
        <dbReference type="EMBL" id="CRH05946.1"/>
    </source>
</evidence>
<name>A0A1S7LJH1_MAGMO</name>
<dbReference type="CDD" id="cd00093">
    <property type="entry name" value="HTH_XRE"/>
    <property type="match status" value="1"/>
</dbReference>
<organism evidence="2">
    <name type="scientific">Magnetococcus massalia (strain MO-1)</name>
    <dbReference type="NCBI Taxonomy" id="451514"/>
    <lineage>
        <taxon>Bacteria</taxon>
        <taxon>Pseudomonadati</taxon>
        <taxon>Pseudomonadota</taxon>
        <taxon>Magnetococcia</taxon>
        <taxon>Magnetococcales</taxon>
        <taxon>Magnetococcaceae</taxon>
        <taxon>Magnetococcus</taxon>
    </lineage>
</organism>
<sequence length="134" mass="14596">MTPTTLAERVILARKRAGFTQKQLSEHVGTSQTAINLLEKGKTKRSRSTGRIAIACGVAPGWLEAGVGEMLPKQSPKRPSQPRREETIIVNQSTVMNLYGTIAAALRDKSLPDTLTVQGIDSKGQPIDITFKIR</sequence>
<feature type="domain" description="HTH cro/C1-type" evidence="1">
    <location>
        <begin position="10"/>
        <end position="63"/>
    </location>
</feature>
<accession>A0A1S7LJH1</accession>
<dbReference type="Gene3D" id="1.10.260.40">
    <property type="entry name" value="lambda repressor-like DNA-binding domains"/>
    <property type="match status" value="1"/>
</dbReference>
<dbReference type="SUPFAM" id="SSF47413">
    <property type="entry name" value="lambda repressor-like DNA-binding domains"/>
    <property type="match status" value="1"/>
</dbReference>